<reference evidence="3" key="1">
    <citation type="submission" date="2016-06" db="EMBL/GenBank/DDBJ databases">
        <title>Complete genome sequence of Actinoalloteichus fjordicus DSM 46855 (=ADI127-17), type strain of the new species Actinoalloteichus fjordicus.</title>
        <authorList>
            <person name="Ruckert C."/>
            <person name="Nouioui I."/>
            <person name="Willmese J."/>
            <person name="van Wezel G."/>
            <person name="Klenk H.-P."/>
            <person name="Kalinowski J."/>
            <person name="Zotchev S.B."/>
        </authorList>
    </citation>
    <scope>NUCLEOTIDE SEQUENCE [LARGE SCALE GENOMIC DNA]</scope>
    <source>
        <strain evidence="3">ADI127-7</strain>
    </source>
</reference>
<accession>A0AAC9LI20</accession>
<feature type="signal peptide" evidence="1">
    <location>
        <begin position="1"/>
        <end position="27"/>
    </location>
</feature>
<name>A0AAC9LI20_9PSEU</name>
<protein>
    <recommendedName>
        <fullName evidence="4">Chaplin</fullName>
    </recommendedName>
</protein>
<dbReference type="EMBL" id="CP016076">
    <property type="protein sequence ID" value="APU17244.1"/>
    <property type="molecule type" value="Genomic_DNA"/>
</dbReference>
<dbReference type="AlphaFoldDB" id="A0AAC9LI20"/>
<sequence>MRTSARVLTAAAGATLGAMMLGAPAFADTVDSDGVNAVNDNQISAVPIQACGNNVAAVIGVIVPVLSPQISDCTNAPQTDDLFNKLVLKD</sequence>
<keyword evidence="1" id="KW-0732">Signal</keyword>
<evidence type="ECO:0000313" key="2">
    <source>
        <dbReference type="EMBL" id="APU17244.1"/>
    </source>
</evidence>
<dbReference type="Proteomes" id="UP000185511">
    <property type="component" value="Chromosome"/>
</dbReference>
<dbReference type="RefSeq" id="WP_232237470.1">
    <property type="nucleotide sequence ID" value="NZ_CP016076.1"/>
</dbReference>
<gene>
    <name evidence="2" type="ORF">UA74_26195</name>
</gene>
<evidence type="ECO:0000256" key="1">
    <source>
        <dbReference type="SAM" id="SignalP"/>
    </source>
</evidence>
<proteinExistence type="predicted"/>
<dbReference type="KEGG" id="acad:UA74_26195"/>
<keyword evidence="3" id="KW-1185">Reference proteome</keyword>
<feature type="chain" id="PRO_5042156535" description="Chaplin" evidence="1">
    <location>
        <begin position="28"/>
        <end position="90"/>
    </location>
</feature>
<evidence type="ECO:0000313" key="3">
    <source>
        <dbReference type="Proteomes" id="UP000185511"/>
    </source>
</evidence>
<organism evidence="2 3">
    <name type="scientific">Actinoalloteichus fjordicus</name>
    <dbReference type="NCBI Taxonomy" id="1612552"/>
    <lineage>
        <taxon>Bacteria</taxon>
        <taxon>Bacillati</taxon>
        <taxon>Actinomycetota</taxon>
        <taxon>Actinomycetes</taxon>
        <taxon>Pseudonocardiales</taxon>
        <taxon>Pseudonocardiaceae</taxon>
        <taxon>Actinoalloteichus</taxon>
    </lineage>
</organism>
<evidence type="ECO:0008006" key="4">
    <source>
        <dbReference type="Google" id="ProtNLM"/>
    </source>
</evidence>